<organism evidence="2 3">
    <name type="scientific">Leersia perrieri</name>
    <dbReference type="NCBI Taxonomy" id="77586"/>
    <lineage>
        <taxon>Eukaryota</taxon>
        <taxon>Viridiplantae</taxon>
        <taxon>Streptophyta</taxon>
        <taxon>Embryophyta</taxon>
        <taxon>Tracheophyta</taxon>
        <taxon>Spermatophyta</taxon>
        <taxon>Magnoliopsida</taxon>
        <taxon>Liliopsida</taxon>
        <taxon>Poales</taxon>
        <taxon>Poaceae</taxon>
        <taxon>BOP clade</taxon>
        <taxon>Oryzoideae</taxon>
        <taxon>Oryzeae</taxon>
        <taxon>Oryzinae</taxon>
        <taxon>Leersia</taxon>
    </lineage>
</organism>
<dbReference type="STRING" id="77586.A0A0D9UWT3"/>
<evidence type="ECO:0000313" key="3">
    <source>
        <dbReference type="Proteomes" id="UP000032180"/>
    </source>
</evidence>
<proteinExistence type="predicted"/>
<keyword evidence="1" id="KW-1133">Transmembrane helix</keyword>
<reference evidence="2" key="3">
    <citation type="submission" date="2015-04" db="UniProtKB">
        <authorList>
            <consortium name="EnsemblPlants"/>
        </authorList>
    </citation>
    <scope>IDENTIFICATION</scope>
</reference>
<keyword evidence="1" id="KW-0812">Transmembrane</keyword>
<feature type="transmembrane region" description="Helical" evidence="1">
    <location>
        <begin position="408"/>
        <end position="435"/>
    </location>
</feature>
<evidence type="ECO:0000313" key="2">
    <source>
        <dbReference type="EnsemblPlants" id="LPERR01G02950.1"/>
    </source>
</evidence>
<dbReference type="EnsemblPlants" id="LPERR01G02950.1">
    <property type="protein sequence ID" value="LPERR01G02950.1"/>
    <property type="gene ID" value="LPERR01G02950"/>
</dbReference>
<name>A0A0D9UWT3_9ORYZ</name>
<keyword evidence="1" id="KW-0472">Membrane</keyword>
<dbReference type="AlphaFoldDB" id="A0A0D9UWT3"/>
<keyword evidence="3" id="KW-1185">Reference proteome</keyword>
<dbReference type="Pfam" id="PF03140">
    <property type="entry name" value="DUF247"/>
    <property type="match status" value="1"/>
</dbReference>
<reference evidence="3" key="2">
    <citation type="submission" date="2013-12" db="EMBL/GenBank/DDBJ databases">
        <authorList>
            <person name="Yu Y."/>
            <person name="Lee S."/>
            <person name="de Baynast K."/>
            <person name="Wissotski M."/>
            <person name="Liu L."/>
            <person name="Talag J."/>
            <person name="Goicoechea J."/>
            <person name="Angelova A."/>
            <person name="Jetty R."/>
            <person name="Kudrna D."/>
            <person name="Golser W."/>
            <person name="Rivera L."/>
            <person name="Zhang J."/>
            <person name="Wing R."/>
        </authorList>
    </citation>
    <scope>NUCLEOTIDE SEQUENCE</scope>
</reference>
<evidence type="ECO:0000256" key="1">
    <source>
        <dbReference type="SAM" id="Phobius"/>
    </source>
</evidence>
<dbReference type="PANTHER" id="PTHR31170:SF18">
    <property type="entry name" value="(WILD MALAYSIAN BANANA) HYPOTHETICAL PROTEIN"/>
    <property type="match status" value="1"/>
</dbReference>
<dbReference type="PANTHER" id="PTHR31170">
    <property type="entry name" value="BNAC04G53230D PROTEIN"/>
    <property type="match status" value="1"/>
</dbReference>
<dbReference type="HOGENOM" id="CLU_020188_0_2_1"/>
<dbReference type="Gramene" id="LPERR01G02950.1">
    <property type="protein sequence ID" value="LPERR01G02950.1"/>
    <property type="gene ID" value="LPERR01G02950"/>
</dbReference>
<dbReference type="Proteomes" id="UP000032180">
    <property type="component" value="Chromosome 1"/>
</dbReference>
<dbReference type="eggNOG" id="ENOG502QR4P">
    <property type="taxonomic scope" value="Eukaryota"/>
</dbReference>
<protein>
    <recommendedName>
        <fullName evidence="4">DUF247 domain-containing protein</fullName>
    </recommendedName>
</protein>
<sequence length="437" mass="49161">MANAEDQNAVSFGSSSMVVEIDKMVKSIDLKKEEERWSKPSIYRVPTWMKDTTKFGEKALQLPGTECKTYQPRVVSLGPFHHGEPNLLPMEEHKQRAMCHLVKRSRKPLAEFAAAIEAVADTLMDAYEDLDEDWRGEGREKFVLMMVTDGCFLLELMRSSLITFQTPGRGFVHDYAPNDPIFSCDGILTSVDSFPPDVILMENQLPLLTLERLLAVQLGGLPVLEGLDSLCLHPLDVFHKSWCGGPPGEKRWYNWESTMPSASALFEAGISFKMSETVSVLDLDFKDGVLTMPVVMVGDETESRYLNMMAFERLHLDAPKDVTAYLAFMDNLIDSEADVKLLRDKKMLHHTFGSNQAVADLFNDITKGASLSPLSKVHDVQRAVNGHCRKRLYKLRASFVHTYMSTPWVFSSLVAAIVLLVATLLQTIYSVMAYYKT</sequence>
<evidence type="ECO:0008006" key="4">
    <source>
        <dbReference type="Google" id="ProtNLM"/>
    </source>
</evidence>
<dbReference type="InterPro" id="IPR004158">
    <property type="entry name" value="DUF247_pln"/>
</dbReference>
<accession>A0A0D9UWT3</accession>
<reference evidence="2 3" key="1">
    <citation type="submission" date="2012-08" db="EMBL/GenBank/DDBJ databases">
        <title>Oryza genome evolution.</title>
        <authorList>
            <person name="Wing R.A."/>
        </authorList>
    </citation>
    <scope>NUCLEOTIDE SEQUENCE</scope>
</reference>